<dbReference type="InterPro" id="IPR016461">
    <property type="entry name" value="COMT-like"/>
</dbReference>
<dbReference type="eggNOG" id="KOG3178">
    <property type="taxonomic scope" value="Eukaryota"/>
</dbReference>
<dbReference type="EnsemblPlants" id="OPUNC08G14860.1">
    <property type="protein sequence ID" value="OPUNC08G14860.1"/>
    <property type="gene ID" value="OPUNC08G14860"/>
</dbReference>
<name>A0A0E0LVJ4_ORYPU</name>
<dbReference type="Gene3D" id="3.40.50.150">
    <property type="entry name" value="Vaccinia Virus protein VP39"/>
    <property type="match status" value="2"/>
</dbReference>
<keyword evidence="2" id="KW-0808">Transferase</keyword>
<dbReference type="GO" id="GO:0008171">
    <property type="term" value="F:O-methyltransferase activity"/>
    <property type="evidence" value="ECO:0007669"/>
    <property type="project" value="InterPro"/>
</dbReference>
<protein>
    <recommendedName>
        <fullName evidence="4">O-methyltransferase C-terminal domain-containing protein</fullName>
    </recommendedName>
</protein>
<reference evidence="5" key="2">
    <citation type="submission" date="2018-05" db="EMBL/GenBank/DDBJ databases">
        <title>OpunRS2 (Oryza punctata Reference Sequence Version 2).</title>
        <authorList>
            <person name="Zhang J."/>
            <person name="Kudrna D."/>
            <person name="Lee S."/>
            <person name="Talag J."/>
            <person name="Welchert J."/>
            <person name="Wing R.A."/>
        </authorList>
    </citation>
    <scope>NUCLEOTIDE SEQUENCE [LARGE SCALE GENOMIC DNA]</scope>
</reference>
<reference evidence="5" key="1">
    <citation type="submission" date="2015-04" db="UniProtKB">
        <authorList>
            <consortium name="EnsemblPlants"/>
        </authorList>
    </citation>
    <scope>IDENTIFICATION</scope>
</reference>
<dbReference type="FunFam" id="3.40.50.150:FF:000206">
    <property type="entry name" value="O-methyltransferase ZRP4"/>
    <property type="match status" value="1"/>
</dbReference>
<evidence type="ECO:0000313" key="5">
    <source>
        <dbReference type="EnsemblPlants" id="OPUNC08G14860.1"/>
    </source>
</evidence>
<accession>A0A0E0LVJ4</accession>
<dbReference type="AlphaFoldDB" id="A0A0E0LVJ4"/>
<evidence type="ECO:0000313" key="6">
    <source>
        <dbReference type="Proteomes" id="UP000026962"/>
    </source>
</evidence>
<evidence type="ECO:0000256" key="2">
    <source>
        <dbReference type="ARBA" id="ARBA00022679"/>
    </source>
</evidence>
<sequence>MGSDSRFVMDLIIREYPEVFSGFNSLIDVGGGNGMAAKTIANAFHILSGPAIPPDEMVEFIAGDMMKYIPPVNAILLKYVLHDWSDEDCVKILTVCRKAICSEKAPGKKIIIDTVVGSPSDTIYEAQLLLDLVMMGMASDSHLVVNMVLRECAEVFLGARSLVDVGGGNGTIAKAIANAFPHIKCTVLDLPHVIHGSPTDGTVEFVAGDMMHFVPSADVALLKFVLHDWSNEDCVRILTRCKEAITKKEGGGKVIIIDTVIGSQSQQILEAQFSMDICMMTLTTGKEREEEEWHKIFLESGFTRYKIMSILGVRALIDVYP</sequence>
<dbReference type="Pfam" id="PF00891">
    <property type="entry name" value="Methyltransf_2"/>
    <property type="match status" value="1"/>
</dbReference>
<evidence type="ECO:0000256" key="1">
    <source>
        <dbReference type="ARBA" id="ARBA00022603"/>
    </source>
</evidence>
<evidence type="ECO:0000256" key="3">
    <source>
        <dbReference type="ARBA" id="ARBA00022691"/>
    </source>
</evidence>
<dbReference type="CDD" id="cd02440">
    <property type="entry name" value="AdoMet_MTases"/>
    <property type="match status" value="1"/>
</dbReference>
<proteinExistence type="predicted"/>
<dbReference type="Proteomes" id="UP000026962">
    <property type="component" value="Chromosome 8"/>
</dbReference>
<dbReference type="SUPFAM" id="SSF53335">
    <property type="entry name" value="S-adenosyl-L-methionine-dependent methyltransferases"/>
    <property type="match status" value="2"/>
</dbReference>
<keyword evidence="1" id="KW-0489">Methyltransferase</keyword>
<evidence type="ECO:0000259" key="4">
    <source>
        <dbReference type="Pfam" id="PF00891"/>
    </source>
</evidence>
<dbReference type="OMA" id="ECCHPRS"/>
<keyword evidence="3" id="KW-0949">S-adenosyl-L-methionine</keyword>
<organism evidence="5">
    <name type="scientific">Oryza punctata</name>
    <name type="common">Red rice</name>
    <dbReference type="NCBI Taxonomy" id="4537"/>
    <lineage>
        <taxon>Eukaryota</taxon>
        <taxon>Viridiplantae</taxon>
        <taxon>Streptophyta</taxon>
        <taxon>Embryophyta</taxon>
        <taxon>Tracheophyta</taxon>
        <taxon>Spermatophyta</taxon>
        <taxon>Magnoliopsida</taxon>
        <taxon>Liliopsida</taxon>
        <taxon>Poales</taxon>
        <taxon>Poaceae</taxon>
        <taxon>BOP clade</taxon>
        <taxon>Oryzoideae</taxon>
        <taxon>Oryzeae</taxon>
        <taxon>Oryzinae</taxon>
        <taxon>Oryza</taxon>
    </lineage>
</organism>
<dbReference type="PROSITE" id="PS51683">
    <property type="entry name" value="SAM_OMT_II"/>
    <property type="match status" value="1"/>
</dbReference>
<dbReference type="PANTHER" id="PTHR11746">
    <property type="entry name" value="O-METHYLTRANSFERASE"/>
    <property type="match status" value="1"/>
</dbReference>
<dbReference type="GO" id="GO:0032259">
    <property type="term" value="P:methylation"/>
    <property type="evidence" value="ECO:0007669"/>
    <property type="project" value="UniProtKB-KW"/>
</dbReference>
<dbReference type="InterPro" id="IPR001077">
    <property type="entry name" value="COMT_C"/>
</dbReference>
<feature type="domain" description="O-methyltransferase C-terminal" evidence="4">
    <location>
        <begin position="132"/>
        <end position="302"/>
    </location>
</feature>
<dbReference type="HOGENOM" id="CLU_867104_0_0_1"/>
<dbReference type="Gramene" id="OPUNC08G14860.1">
    <property type="protein sequence ID" value="OPUNC08G14860.1"/>
    <property type="gene ID" value="OPUNC08G14860"/>
</dbReference>
<keyword evidence="6" id="KW-1185">Reference proteome</keyword>
<dbReference type="InterPro" id="IPR029063">
    <property type="entry name" value="SAM-dependent_MTases_sf"/>
</dbReference>